<sequence>MLKSYKDLSRWYGPIEPEGTPASTAVESAAVPEADRDRPASTGPQKPVRSPDHVREEGPDADPADARAVAEVPADLPTRRAEFTGGWSDWVAEDAPVPVHAPGPDDDFPERGADLVRFPWPDDDDEYDEDPAPTPPATRSLREHPATRRARTVIILVVAILVLIASAVGALVLVRLSGDRPAAAPDPAPMRFTAGSAQAGITTGCPTERSDRVLRSAAAGGDASGPDAVLGFQYAYYVERSGERARQFVAPDAAVPSAEIIQRGIGTVPVGTTHCVRVTTIGEKAAGESTYAVEVTEYRPGGAPATYNKQTVTTAVVGGRVLISSITAG</sequence>
<proteinExistence type="predicted"/>
<protein>
    <recommendedName>
        <fullName evidence="3">DUF8176 domain-containing protein</fullName>
    </recommendedName>
</protein>
<accession>A0ABS0D7Q3</accession>
<dbReference type="RefSeq" id="WP_195001186.1">
    <property type="nucleotide sequence ID" value="NZ_JADLQN010000001.1"/>
</dbReference>
<evidence type="ECO:0000259" key="3">
    <source>
        <dbReference type="Pfam" id="PF26527"/>
    </source>
</evidence>
<feature type="compositionally biased region" description="Acidic residues" evidence="1">
    <location>
        <begin position="121"/>
        <end position="131"/>
    </location>
</feature>
<feature type="compositionally biased region" description="Basic and acidic residues" evidence="1">
    <location>
        <begin position="49"/>
        <end position="58"/>
    </location>
</feature>
<keyword evidence="5" id="KW-1185">Reference proteome</keyword>
<evidence type="ECO:0000256" key="1">
    <source>
        <dbReference type="SAM" id="MobiDB-lite"/>
    </source>
</evidence>
<dbReference type="Proteomes" id="UP000707731">
    <property type="component" value="Unassembled WGS sequence"/>
</dbReference>
<comment type="caution">
    <text evidence="4">The sequence shown here is derived from an EMBL/GenBank/DDBJ whole genome shotgun (WGS) entry which is preliminary data.</text>
</comment>
<evidence type="ECO:0000313" key="4">
    <source>
        <dbReference type="EMBL" id="MBF6354416.1"/>
    </source>
</evidence>
<organism evidence="4 5">
    <name type="scientific">Nocardia higoensis</name>
    <dbReference type="NCBI Taxonomy" id="228599"/>
    <lineage>
        <taxon>Bacteria</taxon>
        <taxon>Bacillati</taxon>
        <taxon>Actinomycetota</taxon>
        <taxon>Actinomycetes</taxon>
        <taxon>Mycobacteriales</taxon>
        <taxon>Nocardiaceae</taxon>
        <taxon>Nocardia</taxon>
    </lineage>
</organism>
<evidence type="ECO:0000256" key="2">
    <source>
        <dbReference type="SAM" id="Phobius"/>
    </source>
</evidence>
<gene>
    <name evidence="4" type="ORF">IU449_07650</name>
</gene>
<feature type="transmembrane region" description="Helical" evidence="2">
    <location>
        <begin position="152"/>
        <end position="174"/>
    </location>
</feature>
<keyword evidence="2" id="KW-0812">Transmembrane</keyword>
<dbReference type="InterPro" id="IPR058489">
    <property type="entry name" value="DUF8176"/>
</dbReference>
<feature type="compositionally biased region" description="Low complexity" evidence="1">
    <location>
        <begin position="66"/>
        <end position="75"/>
    </location>
</feature>
<feature type="region of interest" description="Disordered" evidence="1">
    <location>
        <begin position="1"/>
        <end position="79"/>
    </location>
</feature>
<keyword evidence="2" id="KW-1133">Transmembrane helix</keyword>
<feature type="domain" description="DUF8176" evidence="3">
    <location>
        <begin position="203"/>
        <end position="327"/>
    </location>
</feature>
<reference evidence="4 5" key="1">
    <citation type="submission" date="2020-10" db="EMBL/GenBank/DDBJ databases">
        <title>Identification of Nocardia species via Next-generation sequencing and recognition of intraspecies genetic diversity.</title>
        <authorList>
            <person name="Li P."/>
            <person name="Li P."/>
            <person name="Lu B."/>
        </authorList>
    </citation>
    <scope>NUCLEOTIDE SEQUENCE [LARGE SCALE GENOMIC DNA]</scope>
    <source>
        <strain evidence="4 5">BJ06-0143</strain>
    </source>
</reference>
<dbReference type="EMBL" id="JADLQN010000001">
    <property type="protein sequence ID" value="MBF6354416.1"/>
    <property type="molecule type" value="Genomic_DNA"/>
</dbReference>
<name>A0ABS0D7Q3_9NOCA</name>
<keyword evidence="2" id="KW-0472">Membrane</keyword>
<feature type="region of interest" description="Disordered" evidence="1">
    <location>
        <begin position="120"/>
        <end position="144"/>
    </location>
</feature>
<dbReference type="Pfam" id="PF26527">
    <property type="entry name" value="DUF8176"/>
    <property type="match status" value="1"/>
</dbReference>
<evidence type="ECO:0000313" key="5">
    <source>
        <dbReference type="Proteomes" id="UP000707731"/>
    </source>
</evidence>